<organism evidence="2 3">
    <name type="scientific">Paenibacillus arenilitoris</name>
    <dbReference type="NCBI Taxonomy" id="2772299"/>
    <lineage>
        <taxon>Bacteria</taxon>
        <taxon>Bacillati</taxon>
        <taxon>Bacillota</taxon>
        <taxon>Bacilli</taxon>
        <taxon>Bacillales</taxon>
        <taxon>Paenibacillaceae</taxon>
        <taxon>Paenibacillus</taxon>
    </lineage>
</organism>
<gene>
    <name evidence="2" type="ORF">IDH41_05705</name>
</gene>
<feature type="transmembrane region" description="Helical" evidence="1">
    <location>
        <begin position="109"/>
        <end position="131"/>
    </location>
</feature>
<dbReference type="AlphaFoldDB" id="A0A927CLH9"/>
<dbReference type="Proteomes" id="UP000632125">
    <property type="component" value="Unassembled WGS sequence"/>
</dbReference>
<sequence>MMTKYQYMSELTHLLKNVPEPIRKEWLYDYDMHFQLAAQNGQSEAEAALELGDPRTVAAELLLSYRVGQAETRNDFGGLSRAVFATVGMGLFNVIFVIGPYLGLAAVLLALWVSAGALAIAGIATVIESVWIGTFSYMQALSLGLICCSLSILSVLGLRVLTKLFFTATLKYLKFNTRIVRGKSQ</sequence>
<dbReference type="Pfam" id="PF22564">
    <property type="entry name" value="HAAS"/>
    <property type="match status" value="1"/>
</dbReference>
<accession>A0A927CLH9</accession>
<evidence type="ECO:0000313" key="2">
    <source>
        <dbReference type="EMBL" id="MBD2868061.1"/>
    </source>
</evidence>
<feature type="transmembrane region" description="Helical" evidence="1">
    <location>
        <begin position="143"/>
        <end position="166"/>
    </location>
</feature>
<protein>
    <submittedName>
        <fullName evidence="2">DUF1700 domain-containing protein</fullName>
    </submittedName>
</protein>
<keyword evidence="1" id="KW-0812">Transmembrane</keyword>
<reference evidence="2" key="1">
    <citation type="submission" date="2020-09" db="EMBL/GenBank/DDBJ databases">
        <title>A novel bacterium of genus Paenibacillus, isolated from South China Sea.</title>
        <authorList>
            <person name="Huang H."/>
            <person name="Mo K."/>
            <person name="Hu Y."/>
        </authorList>
    </citation>
    <scope>NUCLEOTIDE SEQUENCE</scope>
    <source>
        <strain evidence="2">IB182493</strain>
    </source>
</reference>
<evidence type="ECO:0000256" key="1">
    <source>
        <dbReference type="SAM" id="Phobius"/>
    </source>
</evidence>
<evidence type="ECO:0000313" key="3">
    <source>
        <dbReference type="Proteomes" id="UP000632125"/>
    </source>
</evidence>
<comment type="caution">
    <text evidence="2">The sequence shown here is derived from an EMBL/GenBank/DDBJ whole genome shotgun (WGS) entry which is preliminary data.</text>
</comment>
<keyword evidence="1" id="KW-1133">Transmembrane helix</keyword>
<dbReference type="RefSeq" id="WP_190859099.1">
    <property type="nucleotide sequence ID" value="NZ_JACXIY010000007.1"/>
</dbReference>
<proteinExistence type="predicted"/>
<keyword evidence="1" id="KW-0472">Membrane</keyword>
<keyword evidence="3" id="KW-1185">Reference proteome</keyword>
<dbReference type="EMBL" id="JACXIY010000007">
    <property type="protein sequence ID" value="MBD2868061.1"/>
    <property type="molecule type" value="Genomic_DNA"/>
</dbReference>
<name>A0A927CLH9_9BACL</name>
<feature type="transmembrane region" description="Helical" evidence="1">
    <location>
        <begin position="82"/>
        <end position="103"/>
    </location>
</feature>